<feature type="non-terminal residue" evidence="1">
    <location>
        <position position="278"/>
    </location>
</feature>
<dbReference type="OMA" id="WFLAPDF"/>
<name>A0A3E2HD88_SCYLI</name>
<dbReference type="AlphaFoldDB" id="A0A3E2HD88"/>
<dbReference type="EMBL" id="NCSJ02000085">
    <property type="protein sequence ID" value="RFU31061.1"/>
    <property type="molecule type" value="Genomic_DNA"/>
</dbReference>
<dbReference type="OrthoDB" id="4500473at2759"/>
<evidence type="ECO:0000313" key="2">
    <source>
        <dbReference type="Proteomes" id="UP000258309"/>
    </source>
</evidence>
<feature type="non-terminal residue" evidence="1">
    <location>
        <position position="1"/>
    </location>
</feature>
<accession>A0A3E2HD88</accession>
<sequence>MPKTWFLPPDFTFSSDGPLQLGTVIAHPSRPTIVLASLPGNSGITLPRTSILLEQNHIHNSSASSNGSVNIFTKLLDAASASIKSEAKRHSILKYGKVDHEIRSFAEPLSAATVSAITAIQEVRDHINSGVFGKSPVYIVSGLRIAKSSFSVTKEAGSSFSGEISGSGPPAGTVAVEVSGSVAHQKEMDVMDSYDTAPDIVFAYRMHVIRPKRAGFETELFSSKGAFLTSDGKTEEPIVVVEATKEELDEDLEEQVELTTMAVGDEEYCFYLTEKGAA</sequence>
<protein>
    <submittedName>
        <fullName evidence="1">Uncharacterized protein</fullName>
    </submittedName>
</protein>
<reference evidence="1 2" key="1">
    <citation type="submission" date="2018-05" db="EMBL/GenBank/DDBJ databases">
        <title>Draft genome sequence of Scytalidium lignicola DSM 105466, a ubiquitous saprotrophic fungus.</title>
        <authorList>
            <person name="Buettner E."/>
            <person name="Gebauer A.M."/>
            <person name="Hofrichter M."/>
            <person name="Liers C."/>
            <person name="Kellner H."/>
        </authorList>
    </citation>
    <scope>NUCLEOTIDE SEQUENCE [LARGE SCALE GENOMIC DNA]</scope>
    <source>
        <strain evidence="1 2">DSM 105466</strain>
    </source>
</reference>
<gene>
    <name evidence="1" type="ORF">B7463_g5279</name>
</gene>
<keyword evidence="2" id="KW-1185">Reference proteome</keyword>
<organism evidence="1 2">
    <name type="scientific">Scytalidium lignicola</name>
    <name type="common">Hyphomycete</name>
    <dbReference type="NCBI Taxonomy" id="5539"/>
    <lineage>
        <taxon>Eukaryota</taxon>
        <taxon>Fungi</taxon>
        <taxon>Dikarya</taxon>
        <taxon>Ascomycota</taxon>
        <taxon>Pezizomycotina</taxon>
        <taxon>Leotiomycetes</taxon>
        <taxon>Leotiomycetes incertae sedis</taxon>
        <taxon>Scytalidium</taxon>
    </lineage>
</organism>
<comment type="caution">
    <text evidence="1">The sequence shown here is derived from an EMBL/GenBank/DDBJ whole genome shotgun (WGS) entry which is preliminary data.</text>
</comment>
<proteinExistence type="predicted"/>
<evidence type="ECO:0000313" key="1">
    <source>
        <dbReference type="EMBL" id="RFU31061.1"/>
    </source>
</evidence>
<dbReference type="Proteomes" id="UP000258309">
    <property type="component" value="Unassembled WGS sequence"/>
</dbReference>